<feature type="transmembrane region" description="Helical" evidence="2">
    <location>
        <begin position="98"/>
        <end position="118"/>
    </location>
</feature>
<dbReference type="EMBL" id="PNYA01000004">
    <property type="protein sequence ID" value="PMS22119.1"/>
    <property type="molecule type" value="Genomic_DNA"/>
</dbReference>
<dbReference type="RefSeq" id="WP_102644519.1">
    <property type="nucleotide sequence ID" value="NZ_PNYA01000004.1"/>
</dbReference>
<dbReference type="AlphaFoldDB" id="A0A2N7VY78"/>
<comment type="similarity">
    <text evidence="1">Belongs to the peptidase A24 family.</text>
</comment>
<dbReference type="GO" id="GO:0006465">
    <property type="term" value="P:signal peptide processing"/>
    <property type="evidence" value="ECO:0007669"/>
    <property type="project" value="TreeGrafter"/>
</dbReference>
<dbReference type="Pfam" id="PF01478">
    <property type="entry name" value="Peptidase_A24"/>
    <property type="match status" value="1"/>
</dbReference>
<sequence length="177" mass="18024">MNALLFPTGPCVVALVVVAMSFDLHTRRIPNWLVATALVVALPVEIIANGLPIGPIWWLTGLLTGGLLFLPGYLIRMLGAGDVKLMAAVGALMGPRGALEAAMAATVVGGLISFVALLQKRRLRRGVASAISTLITMSADDASNRADTQAAVGSAVGALPYGVAIAIGSVVAIAINA</sequence>
<evidence type="ECO:0000313" key="5">
    <source>
        <dbReference type="Proteomes" id="UP000235616"/>
    </source>
</evidence>
<dbReference type="PANTHER" id="PTHR30487">
    <property type="entry name" value="TYPE 4 PREPILIN-LIKE PROTEINS LEADER PEPTIDE-PROCESSING ENZYME"/>
    <property type="match status" value="1"/>
</dbReference>
<evidence type="ECO:0000256" key="2">
    <source>
        <dbReference type="SAM" id="Phobius"/>
    </source>
</evidence>
<dbReference type="InterPro" id="IPR000045">
    <property type="entry name" value="Prepilin_IV_endopep_pep"/>
</dbReference>
<dbReference type="PANTHER" id="PTHR30487:SF0">
    <property type="entry name" value="PREPILIN LEADER PEPTIDASE_N-METHYLTRANSFERASE-RELATED"/>
    <property type="match status" value="1"/>
</dbReference>
<proteinExistence type="inferred from homology"/>
<keyword evidence="5" id="KW-1185">Reference proteome</keyword>
<evidence type="ECO:0000256" key="1">
    <source>
        <dbReference type="ARBA" id="ARBA00005801"/>
    </source>
</evidence>
<evidence type="ECO:0000259" key="3">
    <source>
        <dbReference type="Pfam" id="PF01478"/>
    </source>
</evidence>
<dbReference type="InterPro" id="IPR050882">
    <property type="entry name" value="Prepilin_peptidase/N-MTase"/>
</dbReference>
<feature type="transmembrane region" description="Helical" evidence="2">
    <location>
        <begin position="29"/>
        <end position="48"/>
    </location>
</feature>
<feature type="transmembrane region" description="Helical" evidence="2">
    <location>
        <begin position="55"/>
        <end position="78"/>
    </location>
</feature>
<keyword evidence="2" id="KW-0812">Transmembrane</keyword>
<dbReference type="GO" id="GO:0004190">
    <property type="term" value="F:aspartic-type endopeptidase activity"/>
    <property type="evidence" value="ECO:0007669"/>
    <property type="project" value="InterPro"/>
</dbReference>
<keyword evidence="2" id="KW-0472">Membrane</keyword>
<keyword evidence="2" id="KW-1133">Transmembrane helix</keyword>
<gene>
    <name evidence="4" type="ORF">C0Z18_06310</name>
</gene>
<dbReference type="Proteomes" id="UP000235616">
    <property type="component" value="Unassembled WGS sequence"/>
</dbReference>
<dbReference type="Gene3D" id="1.20.120.1220">
    <property type="match status" value="1"/>
</dbReference>
<reference evidence="4 5" key="1">
    <citation type="submission" date="2018-01" db="EMBL/GenBank/DDBJ databases">
        <title>Whole genome analyses suggest that Burkholderia sensu lato contains two further novel genera in the rhizoxinica-symbiotica group Mycetohabitans gen. nov., and Trinickia gen. nov.: implications for the evolution of diazotrophy and nodulation in the Burkholderiaceae.</title>
        <authorList>
            <person name="Estrada-de los Santos P."/>
            <person name="Palmer M."/>
            <person name="Chavez-Ramirez B."/>
            <person name="Beukes C."/>
            <person name="Steenkamp E.T."/>
            <person name="Hirsch A.M."/>
            <person name="Manyaka P."/>
            <person name="Maluk M."/>
            <person name="Lafos M."/>
            <person name="Crook M."/>
            <person name="Gross E."/>
            <person name="Simon M.F."/>
            <person name="Bueno dos Reis Junior F."/>
            <person name="Poole P.S."/>
            <person name="Venter S.N."/>
            <person name="James E.K."/>
        </authorList>
    </citation>
    <scope>NUCLEOTIDE SEQUENCE [LARGE SCALE GENOMIC DNA]</scope>
    <source>
        <strain evidence="4 5">GIMN1.004</strain>
    </source>
</reference>
<feature type="domain" description="Prepilin type IV endopeptidase peptidase" evidence="3">
    <location>
        <begin position="13"/>
        <end position="113"/>
    </location>
</feature>
<accession>A0A2N7VY78</accession>
<dbReference type="GO" id="GO:0005886">
    <property type="term" value="C:plasma membrane"/>
    <property type="evidence" value="ECO:0007669"/>
    <property type="project" value="TreeGrafter"/>
</dbReference>
<name>A0A2N7VY78_9BURK</name>
<protein>
    <submittedName>
        <fullName evidence="4">Peptidase A24</fullName>
    </submittedName>
</protein>
<evidence type="ECO:0000313" key="4">
    <source>
        <dbReference type="EMBL" id="PMS22119.1"/>
    </source>
</evidence>
<comment type="caution">
    <text evidence="4">The sequence shown here is derived from an EMBL/GenBank/DDBJ whole genome shotgun (WGS) entry which is preliminary data.</text>
</comment>
<dbReference type="OrthoDB" id="5508079at2"/>
<organism evidence="4 5">
    <name type="scientific">Trinickia dabaoshanensis</name>
    <dbReference type="NCBI Taxonomy" id="564714"/>
    <lineage>
        <taxon>Bacteria</taxon>
        <taxon>Pseudomonadati</taxon>
        <taxon>Pseudomonadota</taxon>
        <taxon>Betaproteobacteria</taxon>
        <taxon>Burkholderiales</taxon>
        <taxon>Burkholderiaceae</taxon>
        <taxon>Trinickia</taxon>
    </lineage>
</organism>